<dbReference type="GO" id="GO:0060261">
    <property type="term" value="P:positive regulation of transcription initiation by RNA polymerase II"/>
    <property type="evidence" value="ECO:0007669"/>
    <property type="project" value="InterPro"/>
</dbReference>
<keyword evidence="6" id="KW-0539">Nucleus</keyword>
<feature type="domain" description="Transcriptional coactivator p15 (PC4) C-terminal" evidence="8">
    <location>
        <begin position="57"/>
        <end position="104"/>
    </location>
</feature>
<evidence type="ECO:0000256" key="3">
    <source>
        <dbReference type="ARBA" id="ARBA00023015"/>
    </source>
</evidence>
<evidence type="ECO:0000256" key="6">
    <source>
        <dbReference type="ARBA" id="ARBA00023242"/>
    </source>
</evidence>
<dbReference type="GO" id="GO:0005634">
    <property type="term" value="C:nucleus"/>
    <property type="evidence" value="ECO:0007669"/>
    <property type="project" value="UniProtKB-SubCell"/>
</dbReference>
<dbReference type="SUPFAM" id="SSF54447">
    <property type="entry name" value="ssDNA-binding transcriptional regulator domain"/>
    <property type="match status" value="1"/>
</dbReference>
<name>A0A2J6QG22_9HELO</name>
<feature type="region of interest" description="Disordered" evidence="7">
    <location>
        <begin position="119"/>
        <end position="162"/>
    </location>
</feature>
<dbReference type="InterPro" id="IPR003173">
    <property type="entry name" value="PC4_C"/>
</dbReference>
<evidence type="ECO:0000256" key="1">
    <source>
        <dbReference type="ARBA" id="ARBA00004123"/>
    </source>
</evidence>
<comment type="subcellular location">
    <subcellularLocation>
        <location evidence="1">Nucleus</location>
    </subcellularLocation>
</comment>
<comment type="similarity">
    <text evidence="2">Belongs to the transcriptional coactivator PC4 family.</text>
</comment>
<sequence length="162" mass="17978">MAKSSKRGRDEADTYEADDFVEDDDGSAPKSKKSKKAAPSSSSKSGNKFFELSSGRNPRRVEVSEFKGSKLISIREYYEKNDEWLPGKKGISLTIDQYKAFLKAIPALNDQLKGMGIDTAETADAMDEDESEKEAKPQRRVRAKKAEKANIEATSDEDGDED</sequence>
<dbReference type="PANTHER" id="PTHR13215">
    <property type="entry name" value="RNA POLYMERASE II TRANSCRIPTIONAL COACTIVATOR"/>
    <property type="match status" value="1"/>
</dbReference>
<evidence type="ECO:0000256" key="7">
    <source>
        <dbReference type="SAM" id="MobiDB-lite"/>
    </source>
</evidence>
<evidence type="ECO:0000313" key="9">
    <source>
        <dbReference type="EMBL" id="PMD25234.1"/>
    </source>
</evidence>
<gene>
    <name evidence="9" type="ORF">NA56DRAFT_642279</name>
</gene>
<dbReference type="EMBL" id="KZ613470">
    <property type="protein sequence ID" value="PMD25234.1"/>
    <property type="molecule type" value="Genomic_DNA"/>
</dbReference>
<evidence type="ECO:0000256" key="4">
    <source>
        <dbReference type="ARBA" id="ARBA00023125"/>
    </source>
</evidence>
<dbReference type="AlphaFoldDB" id="A0A2J6QG22"/>
<dbReference type="Proteomes" id="UP000235672">
    <property type="component" value="Unassembled WGS sequence"/>
</dbReference>
<reference evidence="9 10" key="1">
    <citation type="submission" date="2016-05" db="EMBL/GenBank/DDBJ databases">
        <title>A degradative enzymes factory behind the ericoid mycorrhizal symbiosis.</title>
        <authorList>
            <consortium name="DOE Joint Genome Institute"/>
            <person name="Martino E."/>
            <person name="Morin E."/>
            <person name="Grelet G."/>
            <person name="Kuo A."/>
            <person name="Kohler A."/>
            <person name="Daghino S."/>
            <person name="Barry K."/>
            <person name="Choi C."/>
            <person name="Cichocki N."/>
            <person name="Clum A."/>
            <person name="Copeland A."/>
            <person name="Hainaut M."/>
            <person name="Haridas S."/>
            <person name="Labutti K."/>
            <person name="Lindquist E."/>
            <person name="Lipzen A."/>
            <person name="Khouja H.-R."/>
            <person name="Murat C."/>
            <person name="Ohm R."/>
            <person name="Olson A."/>
            <person name="Spatafora J."/>
            <person name="Veneault-Fourrey C."/>
            <person name="Henrissat B."/>
            <person name="Grigoriev I."/>
            <person name="Martin F."/>
            <person name="Perotto S."/>
        </authorList>
    </citation>
    <scope>NUCLEOTIDE SEQUENCE [LARGE SCALE GENOMIC DNA]</scope>
    <source>
        <strain evidence="9 10">UAMH 7357</strain>
    </source>
</reference>
<feature type="compositionally biased region" description="Acidic residues" evidence="7">
    <location>
        <begin position="13"/>
        <end position="26"/>
    </location>
</feature>
<keyword evidence="4" id="KW-0238">DNA-binding</keyword>
<feature type="region of interest" description="Disordered" evidence="7">
    <location>
        <begin position="1"/>
        <end position="58"/>
    </location>
</feature>
<evidence type="ECO:0000256" key="2">
    <source>
        <dbReference type="ARBA" id="ARBA00009001"/>
    </source>
</evidence>
<keyword evidence="10" id="KW-1185">Reference proteome</keyword>
<dbReference type="OrthoDB" id="2505440at2759"/>
<evidence type="ECO:0000259" key="8">
    <source>
        <dbReference type="Pfam" id="PF02229"/>
    </source>
</evidence>
<dbReference type="Pfam" id="PF02229">
    <property type="entry name" value="PC4"/>
    <property type="match status" value="1"/>
</dbReference>
<organism evidence="9 10">
    <name type="scientific">Hyaloscypha hepaticicola</name>
    <dbReference type="NCBI Taxonomy" id="2082293"/>
    <lineage>
        <taxon>Eukaryota</taxon>
        <taxon>Fungi</taxon>
        <taxon>Dikarya</taxon>
        <taxon>Ascomycota</taxon>
        <taxon>Pezizomycotina</taxon>
        <taxon>Leotiomycetes</taxon>
        <taxon>Helotiales</taxon>
        <taxon>Hyaloscyphaceae</taxon>
        <taxon>Hyaloscypha</taxon>
    </lineage>
</organism>
<dbReference type="GO" id="GO:0003677">
    <property type="term" value="F:DNA binding"/>
    <property type="evidence" value="ECO:0007669"/>
    <property type="project" value="UniProtKB-KW"/>
</dbReference>
<dbReference type="InterPro" id="IPR045125">
    <property type="entry name" value="Sub1/Tcp4-like"/>
</dbReference>
<keyword evidence="5" id="KW-0804">Transcription</keyword>
<dbReference type="GO" id="GO:0003713">
    <property type="term" value="F:transcription coactivator activity"/>
    <property type="evidence" value="ECO:0007669"/>
    <property type="project" value="InterPro"/>
</dbReference>
<accession>A0A2J6QG22</accession>
<dbReference type="STRING" id="1745343.A0A2J6QG22"/>
<evidence type="ECO:0000256" key="5">
    <source>
        <dbReference type="ARBA" id="ARBA00023163"/>
    </source>
</evidence>
<proteinExistence type="inferred from homology"/>
<protein>
    <submittedName>
        <fullName evidence="9">PC4-domain-containing protein</fullName>
    </submittedName>
</protein>
<evidence type="ECO:0000313" key="10">
    <source>
        <dbReference type="Proteomes" id="UP000235672"/>
    </source>
</evidence>
<keyword evidence="3" id="KW-0805">Transcription regulation</keyword>
<dbReference type="InterPro" id="IPR009044">
    <property type="entry name" value="ssDNA-bd_transcriptional_reg"/>
</dbReference>
<dbReference type="Gene3D" id="2.30.31.10">
    <property type="entry name" value="Transcriptional Coactivator Pc4, Chain A"/>
    <property type="match status" value="1"/>
</dbReference>